<evidence type="ECO:0000313" key="1">
    <source>
        <dbReference type="EMBL" id="GEN29231.1"/>
    </source>
</evidence>
<evidence type="ECO:0000313" key="2">
    <source>
        <dbReference type="Proteomes" id="UP000321303"/>
    </source>
</evidence>
<comment type="caution">
    <text evidence="1">The sequence shown here is derived from an EMBL/GenBank/DDBJ whole genome shotgun (WGS) entry which is preliminary data.</text>
</comment>
<gene>
    <name evidence="1" type="ORF">HVA01_28770</name>
</gene>
<organism evidence="1 2">
    <name type="scientific">Halovibrio variabilis</name>
    <dbReference type="NCBI Taxonomy" id="31910"/>
    <lineage>
        <taxon>Bacteria</taxon>
        <taxon>Pseudomonadati</taxon>
        <taxon>Pseudomonadota</taxon>
        <taxon>Gammaproteobacteria</taxon>
        <taxon>Oceanospirillales</taxon>
        <taxon>Halomonadaceae</taxon>
        <taxon>Halovibrio</taxon>
    </lineage>
</organism>
<accession>A0A511UTE2</accession>
<protein>
    <submittedName>
        <fullName evidence="1">Uncharacterized protein</fullName>
    </submittedName>
</protein>
<keyword evidence="2" id="KW-1185">Reference proteome</keyword>
<dbReference type="Proteomes" id="UP000321303">
    <property type="component" value="Unassembled WGS sequence"/>
</dbReference>
<name>A0A511UTE2_9GAMM</name>
<dbReference type="AlphaFoldDB" id="A0A511UTE2"/>
<reference evidence="1 2" key="1">
    <citation type="submission" date="2019-07" db="EMBL/GenBank/DDBJ databases">
        <title>Whole genome shotgun sequence of Halomonas variabilis NBRC 102410.</title>
        <authorList>
            <person name="Hosoyama A."/>
            <person name="Uohara A."/>
            <person name="Ohji S."/>
            <person name="Ichikawa N."/>
        </authorList>
    </citation>
    <scope>NUCLEOTIDE SEQUENCE [LARGE SCALE GENOMIC DNA]</scope>
    <source>
        <strain evidence="1 2">NBRC 102410</strain>
    </source>
</reference>
<dbReference type="EMBL" id="BJXV01000019">
    <property type="protein sequence ID" value="GEN29231.1"/>
    <property type="molecule type" value="Genomic_DNA"/>
</dbReference>
<sequence length="60" mass="6628">MIEPAIQRALDPGFDLAKIEQHAVVAQLAIQYRVNLPATADQAALGTPKRDVYVRQLVNE</sequence>
<proteinExistence type="predicted"/>